<dbReference type="RefSeq" id="WP_065620616.1">
    <property type="nucleotide sequence ID" value="NZ_LYOZ01000010.1"/>
</dbReference>
<dbReference type="EMBL" id="LYOZ01000010">
    <property type="protein sequence ID" value="OCH98567.1"/>
    <property type="molecule type" value="Genomic_DNA"/>
</dbReference>
<evidence type="ECO:0000259" key="1">
    <source>
        <dbReference type="Pfam" id="PF11924"/>
    </source>
</evidence>
<evidence type="ECO:0000313" key="3">
    <source>
        <dbReference type="Proteomes" id="UP000093336"/>
    </source>
</evidence>
<comment type="caution">
    <text evidence="2">The sequence shown here is derived from an EMBL/GenBank/DDBJ whole genome shotgun (WGS) entry which is preliminary data.</text>
</comment>
<dbReference type="Gene3D" id="2.40.160.160">
    <property type="entry name" value="Inverse autotransporter, beta-domain"/>
    <property type="match status" value="1"/>
</dbReference>
<dbReference type="InterPro" id="IPR038177">
    <property type="entry name" value="IAT_beta_sf"/>
</dbReference>
<feature type="domain" description="Inverse autotransporter beta-domain" evidence="1">
    <location>
        <begin position="49"/>
        <end position="204"/>
    </location>
</feature>
<dbReference type="InterPro" id="IPR024519">
    <property type="entry name" value="IAT_beta"/>
</dbReference>
<dbReference type="Proteomes" id="UP000093336">
    <property type="component" value="Unassembled WGS sequence"/>
</dbReference>
<protein>
    <recommendedName>
        <fullName evidence="1">Inverse autotransporter beta-domain domain-containing protein</fullName>
    </recommendedName>
</protein>
<organism evidence="2 3">
    <name type="scientific">Legionella jamestowniensis</name>
    <dbReference type="NCBI Taxonomy" id="455"/>
    <lineage>
        <taxon>Bacteria</taxon>
        <taxon>Pseudomonadati</taxon>
        <taxon>Pseudomonadota</taxon>
        <taxon>Gammaproteobacteria</taxon>
        <taxon>Legionellales</taxon>
        <taxon>Legionellaceae</taxon>
        <taxon>Legionella</taxon>
    </lineage>
</organism>
<reference evidence="2 3" key="1">
    <citation type="submission" date="2016-05" db="EMBL/GenBank/DDBJ databases">
        <authorList>
            <person name="Prochazka B."/>
            <person name="Indra A."/>
            <person name="Hasenberger P."/>
            <person name="Blaschitz M."/>
            <person name="Wagner L."/>
            <person name="Wewalka G."/>
            <person name="Sorschag S."/>
            <person name="Schmid D."/>
            <person name="Ruppitsch W."/>
        </authorList>
    </citation>
    <scope>NUCLEOTIDE SEQUENCE [LARGE SCALE GENOMIC DNA]</scope>
    <source>
        <strain evidence="2 3">974010_12</strain>
    </source>
</reference>
<accession>A0ABX2XV98</accession>
<gene>
    <name evidence="2" type="ORF">A8135_00550</name>
</gene>
<keyword evidence="3" id="KW-1185">Reference proteome</keyword>
<proteinExistence type="predicted"/>
<name>A0ABX2XV98_9GAMM</name>
<sequence>MSGLSQKLSFLSLSLLAVYNSSLHAEFRPTSFPLIPRLSGEGYFGNRALGEFDGMVPIYGNQDGILYVDGLGKLGSDDGYLGSIGGGLRGIHNNYLWGAYVFGDYNRTSRGQHFPVVNPGLELMTNYLDIHVNGYFPTTKQKSEGIFLGSDLGTTQYISFTGHSQFDSLINVVEEVGNGVDGEIGLTLPETRNLRLFGGGYHFAPQNTSDINGIVGGVEVPINHNLTVAFRDSYDSVQKNTALFTVRFTLGGIKKSEQPTVRDRLLDPIPRHLGTWDTGSGIPSQQAYLNTGGRVLTRDNIWFFSGTGSPFVAANGFGNCTFENNCLDSSFNQPTLDAINTISPNANLYIGPGTYGNIGTTTSPSSITAMATSLLTLDGQSLYGRSIDFKTGQAQILQGSLLVTGGKEDEQGRPLTETIDSLILTNQDGQHPAGIVIVGPRVNISNAAIGFDTNDRGYRTAISIEGAQEINISNSVLIAFADGNDNFDVTTTGVAILNSSDITLRNNTILVDATQRTANSVVARGVQIDRGLRVNIENRQLDVQAHNLGSGNDTTTRAVGFDVSNSDDRNLFDNPTLIRSPSNPISNEVIEALRALHSLLRTPTDVALNPSTTAAFNVKAENVGGSDNTILAQGVSMLSSDFLINYRTNSNTGSLPQDIINVEAENRGGMGNDVVAQGVFINNGLIVANGPFLHVVALDNQGSNGSVTAVGYQAQGTQVFSGIVNVSGGLNVIEANSINSNATLDAIGIRLQPVTSRTVIGINEALFRVTENGVPVTPVIDNNG</sequence>
<evidence type="ECO:0000313" key="2">
    <source>
        <dbReference type="EMBL" id="OCH98567.1"/>
    </source>
</evidence>
<dbReference type="Pfam" id="PF11924">
    <property type="entry name" value="IAT_beta"/>
    <property type="match status" value="1"/>
</dbReference>